<dbReference type="RefSeq" id="WP_056969182.1">
    <property type="nucleotide sequence ID" value="NZ_AYZK01000002.1"/>
</dbReference>
<sequence length="221" mass="24826">MTDFDQVEHTFFVQPIVDIDTGSTLRYELLLRERCAAGWRLPSSFGLSFSDVRRLMWQALASLELKRLTLNVTVAQFVDARFIDQLVTLRENTPLLDCLHVELAALPDIAAMQRTARVLNSVGIRVTVDDVGAANLTEDVEDFFPYLHDIKYAMQNVRVPGNHADVEAQVGYWKRLADEYGLGFTLTGIESHADVDVANQLGITTGQGFYYGRPVLPGRMF</sequence>
<dbReference type="STRING" id="1423810.FD19_GL000915"/>
<dbReference type="EMBL" id="AYZK01000002">
    <property type="protein sequence ID" value="KRM87412.1"/>
    <property type="molecule type" value="Genomic_DNA"/>
</dbReference>
<dbReference type="InterPro" id="IPR050706">
    <property type="entry name" value="Cyclic-di-GMP_PDE-like"/>
</dbReference>
<dbReference type="PROSITE" id="PS50883">
    <property type="entry name" value="EAL"/>
    <property type="match status" value="1"/>
</dbReference>
<accession>A0A0R2CBL4</accession>
<dbReference type="PATRIC" id="fig|1423810.4.peg.942"/>
<dbReference type="SMART" id="SM00052">
    <property type="entry name" value="EAL"/>
    <property type="match status" value="1"/>
</dbReference>
<dbReference type="InterPro" id="IPR035919">
    <property type="entry name" value="EAL_sf"/>
</dbReference>
<dbReference type="PANTHER" id="PTHR33121:SF70">
    <property type="entry name" value="SIGNALING PROTEIN YKOW"/>
    <property type="match status" value="1"/>
</dbReference>
<keyword evidence="3" id="KW-1185">Reference proteome</keyword>
<organism evidence="2 3">
    <name type="scientific">Lacticaseibacillus thailandensis DSM 22698 = JCM 13996</name>
    <dbReference type="NCBI Taxonomy" id="1423810"/>
    <lineage>
        <taxon>Bacteria</taxon>
        <taxon>Bacillati</taxon>
        <taxon>Bacillota</taxon>
        <taxon>Bacilli</taxon>
        <taxon>Lactobacillales</taxon>
        <taxon>Lactobacillaceae</taxon>
        <taxon>Lacticaseibacillus</taxon>
    </lineage>
</organism>
<evidence type="ECO:0000259" key="1">
    <source>
        <dbReference type="PROSITE" id="PS50883"/>
    </source>
</evidence>
<proteinExistence type="predicted"/>
<dbReference type="GO" id="GO:0071111">
    <property type="term" value="F:cyclic-guanylate-specific phosphodiesterase activity"/>
    <property type="evidence" value="ECO:0007669"/>
    <property type="project" value="InterPro"/>
</dbReference>
<reference evidence="2 3" key="1">
    <citation type="journal article" date="2015" name="Genome Announc.">
        <title>Expanding the biotechnology potential of lactobacilli through comparative genomics of 213 strains and associated genera.</title>
        <authorList>
            <person name="Sun Z."/>
            <person name="Harris H.M."/>
            <person name="McCann A."/>
            <person name="Guo C."/>
            <person name="Argimon S."/>
            <person name="Zhang W."/>
            <person name="Yang X."/>
            <person name="Jeffery I.B."/>
            <person name="Cooney J.C."/>
            <person name="Kagawa T.F."/>
            <person name="Liu W."/>
            <person name="Song Y."/>
            <person name="Salvetti E."/>
            <person name="Wrobel A."/>
            <person name="Rasinkangas P."/>
            <person name="Parkhill J."/>
            <person name="Rea M.C."/>
            <person name="O'Sullivan O."/>
            <person name="Ritari J."/>
            <person name="Douillard F.P."/>
            <person name="Paul Ross R."/>
            <person name="Yang R."/>
            <person name="Briner A.E."/>
            <person name="Felis G.E."/>
            <person name="de Vos W.M."/>
            <person name="Barrangou R."/>
            <person name="Klaenhammer T.R."/>
            <person name="Caufield P.W."/>
            <person name="Cui Y."/>
            <person name="Zhang H."/>
            <person name="O'Toole P.W."/>
        </authorList>
    </citation>
    <scope>NUCLEOTIDE SEQUENCE [LARGE SCALE GENOMIC DNA]</scope>
    <source>
        <strain evidence="2 3">DSM 22698</strain>
    </source>
</reference>
<dbReference type="AlphaFoldDB" id="A0A0R2CBL4"/>
<evidence type="ECO:0000313" key="3">
    <source>
        <dbReference type="Proteomes" id="UP000051789"/>
    </source>
</evidence>
<protein>
    <recommendedName>
        <fullName evidence="1">EAL domain-containing protein</fullName>
    </recommendedName>
</protein>
<dbReference type="PANTHER" id="PTHR33121">
    <property type="entry name" value="CYCLIC DI-GMP PHOSPHODIESTERASE PDEF"/>
    <property type="match status" value="1"/>
</dbReference>
<dbReference type="InterPro" id="IPR001633">
    <property type="entry name" value="EAL_dom"/>
</dbReference>
<feature type="domain" description="EAL" evidence="1">
    <location>
        <begin position="1"/>
        <end position="221"/>
    </location>
</feature>
<dbReference type="SUPFAM" id="SSF141868">
    <property type="entry name" value="EAL domain-like"/>
    <property type="match status" value="1"/>
</dbReference>
<comment type="caution">
    <text evidence="2">The sequence shown here is derived from an EMBL/GenBank/DDBJ whole genome shotgun (WGS) entry which is preliminary data.</text>
</comment>
<name>A0A0R2CBL4_9LACO</name>
<gene>
    <name evidence="2" type="ORF">FD19_GL000915</name>
</gene>
<dbReference type="Pfam" id="PF00563">
    <property type="entry name" value="EAL"/>
    <property type="match status" value="1"/>
</dbReference>
<evidence type="ECO:0000313" key="2">
    <source>
        <dbReference type="EMBL" id="KRM87412.1"/>
    </source>
</evidence>
<dbReference type="Proteomes" id="UP000051789">
    <property type="component" value="Unassembled WGS sequence"/>
</dbReference>
<dbReference type="Gene3D" id="3.20.20.450">
    <property type="entry name" value="EAL domain"/>
    <property type="match status" value="1"/>
</dbReference>